<gene>
    <name evidence="6" type="ORF">V6N12_068091</name>
</gene>
<dbReference type="SUPFAM" id="SSF81901">
    <property type="entry name" value="HCP-like"/>
    <property type="match status" value="1"/>
</dbReference>
<dbReference type="InterPro" id="IPR057136">
    <property type="entry name" value="At2g35280_TPR_dom"/>
</dbReference>
<comment type="caution">
    <text evidence="6">The sequence shown here is derived from an EMBL/GenBank/DDBJ whole genome shotgun (WGS) entry which is preliminary data.</text>
</comment>
<dbReference type="PANTHER" id="PTHR46758:SF9">
    <property type="entry name" value="MYND-TYPE DOMAIN-CONTAINING PROTEIN"/>
    <property type="match status" value="1"/>
</dbReference>
<keyword evidence="2 4" id="KW-0863">Zinc-finger</keyword>
<dbReference type="PANTHER" id="PTHR46758">
    <property type="entry name" value="MYND DOMAIN-CONTAINING"/>
    <property type="match status" value="1"/>
</dbReference>
<feature type="domain" description="MYND-type" evidence="5">
    <location>
        <begin position="245"/>
        <end position="287"/>
    </location>
</feature>
<dbReference type="Proteomes" id="UP001472677">
    <property type="component" value="Unassembled WGS sequence"/>
</dbReference>
<evidence type="ECO:0000313" key="6">
    <source>
        <dbReference type="EMBL" id="KAK8583833.1"/>
    </source>
</evidence>
<keyword evidence="1" id="KW-0479">Metal-binding</keyword>
<evidence type="ECO:0000259" key="5">
    <source>
        <dbReference type="PROSITE" id="PS50865"/>
    </source>
</evidence>
<dbReference type="Pfam" id="PF23310">
    <property type="entry name" value="TPR_27"/>
    <property type="match status" value="1"/>
</dbReference>
<dbReference type="SUPFAM" id="SSF144232">
    <property type="entry name" value="HIT/MYND zinc finger-like"/>
    <property type="match status" value="1"/>
</dbReference>
<proteinExistence type="predicted"/>
<sequence>MADDDKPNLFNQLPDDLVVLILCNLGSSASSPSDFFNALLTCKRIFDLGFRRRPVLSKLGAKALVMKARNWSESALRFLIRCAAADNIEAYYILGMIGFYCCQRKETGKLALKRAANKSHALAAYSLAIIKFKGIGGSETDKNAGAGVELCMRAASLGHWDAVLELALLLYDGHRFYPDIVGGRRLHSVAQAVELVSFITFPFKRQARHRQDPGNEPAAERHPVDVFLREWFESGVREGLKLCAHEGCGRPETRVNEFGRCHACSTTNYCSLTCHWRDWNLRYKAECGSIASVLAAGGGAGA</sequence>
<evidence type="ECO:0000313" key="7">
    <source>
        <dbReference type="Proteomes" id="UP001472677"/>
    </source>
</evidence>
<reference evidence="6 7" key="1">
    <citation type="journal article" date="2024" name="G3 (Bethesda)">
        <title>Genome assembly of Hibiscus sabdariffa L. provides insights into metabolisms of medicinal natural products.</title>
        <authorList>
            <person name="Kim T."/>
        </authorList>
    </citation>
    <scope>NUCLEOTIDE SEQUENCE [LARGE SCALE GENOMIC DNA]</scope>
    <source>
        <strain evidence="6">TK-2024</strain>
        <tissue evidence="6">Old leaves</tissue>
    </source>
</reference>
<organism evidence="6 7">
    <name type="scientific">Hibiscus sabdariffa</name>
    <name type="common">roselle</name>
    <dbReference type="NCBI Taxonomy" id="183260"/>
    <lineage>
        <taxon>Eukaryota</taxon>
        <taxon>Viridiplantae</taxon>
        <taxon>Streptophyta</taxon>
        <taxon>Embryophyta</taxon>
        <taxon>Tracheophyta</taxon>
        <taxon>Spermatophyta</taxon>
        <taxon>Magnoliopsida</taxon>
        <taxon>eudicotyledons</taxon>
        <taxon>Gunneridae</taxon>
        <taxon>Pentapetalae</taxon>
        <taxon>rosids</taxon>
        <taxon>malvids</taxon>
        <taxon>Malvales</taxon>
        <taxon>Malvaceae</taxon>
        <taxon>Malvoideae</taxon>
        <taxon>Hibiscus</taxon>
    </lineage>
</organism>
<dbReference type="PROSITE" id="PS50865">
    <property type="entry name" value="ZF_MYND_2"/>
    <property type="match status" value="1"/>
</dbReference>
<evidence type="ECO:0000256" key="3">
    <source>
        <dbReference type="ARBA" id="ARBA00022833"/>
    </source>
</evidence>
<evidence type="ECO:0000256" key="2">
    <source>
        <dbReference type="ARBA" id="ARBA00022771"/>
    </source>
</evidence>
<evidence type="ECO:0000256" key="4">
    <source>
        <dbReference type="PROSITE-ProRule" id="PRU00134"/>
    </source>
</evidence>
<dbReference type="InterPro" id="IPR044508">
    <property type="entry name" value="At5g50450/At1g67340-like"/>
</dbReference>
<keyword evidence="3" id="KW-0862">Zinc</keyword>
<accession>A0ABR2FPC7</accession>
<dbReference type="EMBL" id="JBBPBM010000005">
    <property type="protein sequence ID" value="KAK8583833.1"/>
    <property type="molecule type" value="Genomic_DNA"/>
</dbReference>
<dbReference type="Gene3D" id="1.25.40.10">
    <property type="entry name" value="Tetratricopeptide repeat domain"/>
    <property type="match status" value="1"/>
</dbReference>
<dbReference type="InterPro" id="IPR002893">
    <property type="entry name" value="Znf_MYND"/>
</dbReference>
<dbReference type="InterPro" id="IPR011990">
    <property type="entry name" value="TPR-like_helical_dom_sf"/>
</dbReference>
<evidence type="ECO:0000256" key="1">
    <source>
        <dbReference type="ARBA" id="ARBA00022723"/>
    </source>
</evidence>
<dbReference type="Gene3D" id="6.10.140.2220">
    <property type="match status" value="1"/>
</dbReference>
<name>A0ABR2FPC7_9ROSI</name>
<keyword evidence="7" id="KW-1185">Reference proteome</keyword>
<protein>
    <recommendedName>
        <fullName evidence="5">MYND-type domain-containing protein</fullName>
    </recommendedName>
</protein>